<dbReference type="GeneID" id="62148998"/>
<accession>A0A9P5LZW3</accession>
<evidence type="ECO:0000313" key="3">
    <source>
        <dbReference type="Proteomes" id="UP000710849"/>
    </source>
</evidence>
<evidence type="ECO:0000313" key="2">
    <source>
        <dbReference type="EMBL" id="KAF7944776.1"/>
    </source>
</evidence>
<feature type="region of interest" description="Disordered" evidence="1">
    <location>
        <begin position="198"/>
        <end position="224"/>
    </location>
</feature>
<name>A0A9P5LZW3_9HELO</name>
<dbReference type="EMBL" id="RCSW01000009">
    <property type="protein sequence ID" value="KAF7944776.1"/>
    <property type="molecule type" value="Genomic_DNA"/>
</dbReference>
<protein>
    <submittedName>
        <fullName evidence="2">Uncharacterized protein</fullName>
    </submittedName>
</protein>
<dbReference type="RefSeq" id="XP_038733258.1">
    <property type="nucleotide sequence ID" value="XM_038875921.1"/>
</dbReference>
<keyword evidence="3" id="KW-1185">Reference proteome</keyword>
<organism evidence="2 3">
    <name type="scientific">Botrytis byssoidea</name>
    <dbReference type="NCBI Taxonomy" id="139641"/>
    <lineage>
        <taxon>Eukaryota</taxon>
        <taxon>Fungi</taxon>
        <taxon>Dikarya</taxon>
        <taxon>Ascomycota</taxon>
        <taxon>Pezizomycotina</taxon>
        <taxon>Leotiomycetes</taxon>
        <taxon>Helotiales</taxon>
        <taxon>Sclerotiniaceae</taxon>
        <taxon>Botrytis</taxon>
    </lineage>
</organism>
<sequence>MRIFSLIYQWNYKFFNIEFVAWWLISNSSNRKAEFPGVRPYVVVPTAVQSSEEDCARWKSMGNFAVFQGSQMLDVPWAHRLNSSVHGWKTKDGLPVPFFGHLIHHHRAWLLTTGESLRTIQSFQKKIGSEFKVTVERPDRKQGQNATFVYVYLTVNNSENCRKVNILMDLAYILNFLGHIAHFWNTYVTSEYPQPADSKFPMGESSENVSESSQEEEDEYNRLVEEEDRKVKEAGEKAEKLAAEAKNAEEEKAAEEAKVALEKAEHPLIKNPIEKPDWIDLRTLAWVVANYSGQLPQDELVIILRSDFCLGPKS</sequence>
<dbReference type="Proteomes" id="UP000710849">
    <property type="component" value="Unassembled WGS sequence"/>
</dbReference>
<dbReference type="AlphaFoldDB" id="A0A9P5LZW3"/>
<comment type="caution">
    <text evidence="2">The sequence shown here is derived from an EMBL/GenBank/DDBJ whole genome shotgun (WGS) entry which is preliminary data.</text>
</comment>
<reference evidence="2 3" key="1">
    <citation type="journal article" date="2020" name="Genome Biol. Evol.">
        <title>Comparative genomics of Sclerotiniaceae.</title>
        <authorList>
            <person name="Valero Jimenez C.A."/>
            <person name="Steentjes M."/>
            <person name="Scholten O.E."/>
            <person name="Van Kan J.A.L."/>
        </authorList>
    </citation>
    <scope>NUCLEOTIDE SEQUENCE [LARGE SCALE GENOMIC DNA]</scope>
    <source>
        <strain evidence="2 3">MUCL 94</strain>
    </source>
</reference>
<evidence type="ECO:0000256" key="1">
    <source>
        <dbReference type="SAM" id="MobiDB-lite"/>
    </source>
</evidence>
<proteinExistence type="predicted"/>
<gene>
    <name evidence="2" type="ORF">EAE97_005409</name>
</gene>